<protein>
    <submittedName>
        <fullName evidence="1">Uncharacterized protein</fullName>
    </submittedName>
</protein>
<gene>
    <name evidence="1" type="ORF">AXF42_Ash001791</name>
</gene>
<dbReference type="Proteomes" id="UP000236161">
    <property type="component" value="Unassembled WGS sequence"/>
</dbReference>
<evidence type="ECO:0000313" key="2">
    <source>
        <dbReference type="Proteomes" id="UP000236161"/>
    </source>
</evidence>
<dbReference type="AlphaFoldDB" id="A0A2I0AB87"/>
<keyword evidence="2" id="KW-1185">Reference proteome</keyword>
<name>A0A2I0AB87_9ASPA</name>
<evidence type="ECO:0000313" key="1">
    <source>
        <dbReference type="EMBL" id="PKA52810.1"/>
    </source>
</evidence>
<sequence>MAMTSIKKKIYLYLLSPWRRARCPALCFEFISPPISGRKVRLLPSAKESSALERLQEKEKKEGRS</sequence>
<proteinExistence type="predicted"/>
<reference evidence="1 2" key="1">
    <citation type="journal article" date="2017" name="Nature">
        <title>The Apostasia genome and the evolution of orchids.</title>
        <authorList>
            <person name="Zhang G.Q."/>
            <person name="Liu K.W."/>
            <person name="Li Z."/>
            <person name="Lohaus R."/>
            <person name="Hsiao Y.Y."/>
            <person name="Niu S.C."/>
            <person name="Wang J.Y."/>
            <person name="Lin Y.C."/>
            <person name="Xu Q."/>
            <person name="Chen L.J."/>
            <person name="Yoshida K."/>
            <person name="Fujiwara S."/>
            <person name="Wang Z.W."/>
            <person name="Zhang Y.Q."/>
            <person name="Mitsuda N."/>
            <person name="Wang M."/>
            <person name="Liu G.H."/>
            <person name="Pecoraro L."/>
            <person name="Huang H.X."/>
            <person name="Xiao X.J."/>
            <person name="Lin M."/>
            <person name="Wu X.Y."/>
            <person name="Wu W.L."/>
            <person name="Chen Y.Y."/>
            <person name="Chang S.B."/>
            <person name="Sakamoto S."/>
            <person name="Ohme-Takagi M."/>
            <person name="Yagi M."/>
            <person name="Zeng S.J."/>
            <person name="Shen C.Y."/>
            <person name="Yeh C.M."/>
            <person name="Luo Y.B."/>
            <person name="Tsai W.C."/>
            <person name="Van de Peer Y."/>
            <person name="Liu Z.J."/>
        </authorList>
    </citation>
    <scope>NUCLEOTIDE SEQUENCE [LARGE SCALE GENOMIC DNA]</scope>
    <source>
        <strain evidence="2">cv. Shenzhen</strain>
        <tissue evidence="1">Stem</tissue>
    </source>
</reference>
<accession>A0A2I0AB87</accession>
<organism evidence="1 2">
    <name type="scientific">Apostasia shenzhenica</name>
    <dbReference type="NCBI Taxonomy" id="1088818"/>
    <lineage>
        <taxon>Eukaryota</taxon>
        <taxon>Viridiplantae</taxon>
        <taxon>Streptophyta</taxon>
        <taxon>Embryophyta</taxon>
        <taxon>Tracheophyta</taxon>
        <taxon>Spermatophyta</taxon>
        <taxon>Magnoliopsida</taxon>
        <taxon>Liliopsida</taxon>
        <taxon>Asparagales</taxon>
        <taxon>Orchidaceae</taxon>
        <taxon>Apostasioideae</taxon>
        <taxon>Apostasia</taxon>
    </lineage>
</organism>
<dbReference type="EMBL" id="KZ452001">
    <property type="protein sequence ID" value="PKA52810.1"/>
    <property type="molecule type" value="Genomic_DNA"/>
</dbReference>